<dbReference type="Proteomes" id="UP000887565">
    <property type="component" value="Unplaced"/>
</dbReference>
<organism evidence="1 2">
    <name type="scientific">Romanomermis culicivorax</name>
    <name type="common">Nematode worm</name>
    <dbReference type="NCBI Taxonomy" id="13658"/>
    <lineage>
        <taxon>Eukaryota</taxon>
        <taxon>Metazoa</taxon>
        <taxon>Ecdysozoa</taxon>
        <taxon>Nematoda</taxon>
        <taxon>Enoplea</taxon>
        <taxon>Dorylaimia</taxon>
        <taxon>Mermithida</taxon>
        <taxon>Mermithoidea</taxon>
        <taxon>Mermithidae</taxon>
        <taxon>Romanomermis</taxon>
    </lineage>
</organism>
<protein>
    <submittedName>
        <fullName evidence="2">Uncharacterized protein</fullName>
    </submittedName>
</protein>
<keyword evidence="1" id="KW-1185">Reference proteome</keyword>
<evidence type="ECO:0000313" key="2">
    <source>
        <dbReference type="WBParaSite" id="nRc.2.0.1.t33974-RA"/>
    </source>
</evidence>
<sequence length="154" mass="18090">MRSINNTGPEYKVGESTNLKILSISKNKNDYIRNRFFQKCLKGIKVKKCQSCTLKAFIPTCRESYCMFSGQFIKKARYINFRLFTTMNLDAYILQLSILFQVSLKMQFFLAVRADSLNIIYVLSIRPKREHILESVNAIFFGDSRRLIEYNLRT</sequence>
<evidence type="ECO:0000313" key="1">
    <source>
        <dbReference type="Proteomes" id="UP000887565"/>
    </source>
</evidence>
<accession>A0A915K718</accession>
<proteinExistence type="predicted"/>
<reference evidence="2" key="1">
    <citation type="submission" date="2022-11" db="UniProtKB">
        <authorList>
            <consortium name="WormBaseParasite"/>
        </authorList>
    </citation>
    <scope>IDENTIFICATION</scope>
</reference>
<dbReference type="AlphaFoldDB" id="A0A915K718"/>
<dbReference type="WBParaSite" id="nRc.2.0.1.t33974-RA">
    <property type="protein sequence ID" value="nRc.2.0.1.t33974-RA"/>
    <property type="gene ID" value="nRc.2.0.1.g33974"/>
</dbReference>
<name>A0A915K718_ROMCU</name>